<dbReference type="GO" id="GO:0046854">
    <property type="term" value="P:phosphatidylinositol phosphate biosynthetic process"/>
    <property type="evidence" value="ECO:0007669"/>
    <property type="project" value="InterPro"/>
</dbReference>
<dbReference type="EMBL" id="SRIO01000005">
    <property type="protein sequence ID" value="TFZ83144.1"/>
    <property type="molecule type" value="Genomic_DNA"/>
</dbReference>
<dbReference type="RefSeq" id="WP_135281444.1">
    <property type="nucleotide sequence ID" value="NZ_SRIO01000005.1"/>
</dbReference>
<accession>A0A4Z0F9S6</accession>
<dbReference type="GO" id="GO:0046872">
    <property type="term" value="F:metal ion binding"/>
    <property type="evidence" value="ECO:0007669"/>
    <property type="project" value="UniProtKB-KW"/>
</dbReference>
<evidence type="ECO:0000256" key="3">
    <source>
        <dbReference type="ARBA" id="ARBA00022842"/>
    </source>
</evidence>
<dbReference type="PANTHER" id="PTHR20854:SF4">
    <property type="entry name" value="INOSITOL-1-MONOPHOSPHATASE-RELATED"/>
    <property type="match status" value="1"/>
</dbReference>
<evidence type="ECO:0000313" key="6">
    <source>
        <dbReference type="Proteomes" id="UP000297890"/>
    </source>
</evidence>
<dbReference type="Gene3D" id="3.40.190.80">
    <property type="match status" value="1"/>
</dbReference>
<feature type="binding site" evidence="4">
    <location>
        <position position="82"/>
    </location>
    <ligand>
        <name>Mg(2+)</name>
        <dbReference type="ChEBI" id="CHEBI:18420"/>
        <label>1</label>
        <note>catalytic</note>
    </ligand>
</feature>
<feature type="binding site" evidence="4">
    <location>
        <position position="205"/>
    </location>
    <ligand>
        <name>Mg(2+)</name>
        <dbReference type="ChEBI" id="CHEBI:18420"/>
        <label>1</label>
        <note>catalytic</note>
    </ligand>
</feature>
<dbReference type="SUPFAM" id="SSF56655">
    <property type="entry name" value="Carbohydrate phosphatase"/>
    <property type="match status" value="1"/>
</dbReference>
<dbReference type="InterPro" id="IPR000760">
    <property type="entry name" value="Inositol_monophosphatase-like"/>
</dbReference>
<name>A0A4Z0F9S6_9GAMM</name>
<keyword evidence="6" id="KW-1185">Reference proteome</keyword>
<dbReference type="Pfam" id="PF00459">
    <property type="entry name" value="Inositol_P"/>
    <property type="match status" value="1"/>
</dbReference>
<keyword evidence="2 4" id="KW-0479">Metal-binding</keyword>
<comment type="cofactor">
    <cofactor evidence="4">
        <name>Mg(2+)</name>
        <dbReference type="ChEBI" id="CHEBI:18420"/>
    </cofactor>
</comment>
<gene>
    <name evidence="5" type="ORF">E4680_05795</name>
</gene>
<dbReference type="InterPro" id="IPR020550">
    <property type="entry name" value="Inositol_monophosphatase_CS"/>
</dbReference>
<feature type="binding site" evidence="4">
    <location>
        <position position="64"/>
    </location>
    <ligand>
        <name>Mg(2+)</name>
        <dbReference type="ChEBI" id="CHEBI:18420"/>
        <label>1</label>
        <note>catalytic</note>
    </ligand>
</feature>
<feature type="binding site" evidence="4">
    <location>
        <position position="80"/>
    </location>
    <ligand>
        <name>Mg(2+)</name>
        <dbReference type="ChEBI" id="CHEBI:18420"/>
        <label>1</label>
        <note>catalytic</note>
    </ligand>
</feature>
<dbReference type="PANTHER" id="PTHR20854">
    <property type="entry name" value="INOSITOL MONOPHOSPHATASE"/>
    <property type="match status" value="1"/>
</dbReference>
<comment type="caution">
    <text evidence="5">The sequence shown here is derived from an EMBL/GenBank/DDBJ whole genome shotgun (WGS) entry which is preliminary data.</text>
</comment>
<proteinExistence type="inferred from homology"/>
<dbReference type="OrthoDB" id="9772456at2"/>
<feature type="binding site" evidence="4">
    <location>
        <position position="83"/>
    </location>
    <ligand>
        <name>Mg(2+)</name>
        <dbReference type="ChEBI" id="CHEBI:18420"/>
        <label>1</label>
        <note>catalytic</note>
    </ligand>
</feature>
<evidence type="ECO:0000256" key="1">
    <source>
        <dbReference type="ARBA" id="ARBA00009759"/>
    </source>
</evidence>
<dbReference type="GO" id="GO:0007165">
    <property type="term" value="P:signal transduction"/>
    <property type="evidence" value="ECO:0007669"/>
    <property type="project" value="TreeGrafter"/>
</dbReference>
<dbReference type="Gene3D" id="3.30.540.10">
    <property type="entry name" value="Fructose-1,6-Bisphosphatase, subunit A, domain 1"/>
    <property type="match status" value="1"/>
</dbReference>
<dbReference type="AlphaFoldDB" id="A0A4Z0F9S6"/>
<dbReference type="PROSITE" id="PS00630">
    <property type="entry name" value="IMP_2"/>
    <property type="match status" value="1"/>
</dbReference>
<organism evidence="5 6">
    <name type="scientific">Candidatus Macondimonas diazotrophica</name>
    <dbReference type="NCBI Taxonomy" id="2305248"/>
    <lineage>
        <taxon>Bacteria</taxon>
        <taxon>Pseudomonadati</taxon>
        <taxon>Pseudomonadota</taxon>
        <taxon>Gammaproteobacteria</taxon>
        <taxon>Chromatiales</taxon>
        <taxon>Ectothiorhodospiraceae</taxon>
        <taxon>Candidatus Macondimonas</taxon>
    </lineage>
</organism>
<evidence type="ECO:0000256" key="2">
    <source>
        <dbReference type="ARBA" id="ARBA00022723"/>
    </source>
</evidence>
<evidence type="ECO:0000313" key="5">
    <source>
        <dbReference type="EMBL" id="TFZ83144.1"/>
    </source>
</evidence>
<sequence length="271" mass="28355">MQTLEALERIAREAGTIAQTARAEGLAVTAKAQGEIVTSADRAVHVGLLTAFAHHFPGLPLLTEESPRHDVPDGSFLVADEIDGTAPFSAGSAQWGVMLAGMDPAPRHAVIHLPDLGVTLTAARGEGCWLNGDRVTLRGGDALGDALLGAEFNKRLRPEEWAWLQRLVGATRAVRATACSAASTHELLSGVTGLYINLRGGRIWDFAAPALIICEAGGQTCAPDGGPLVWDRVEMGLVAGANRGLLDAALALREEAPMAGPDVARDPARGR</sequence>
<comment type="similarity">
    <text evidence="1">Belongs to the inositol monophosphatase superfamily.</text>
</comment>
<dbReference type="PRINTS" id="PR00377">
    <property type="entry name" value="IMPHPHTASES"/>
</dbReference>
<keyword evidence="3 4" id="KW-0460">Magnesium</keyword>
<evidence type="ECO:0000256" key="4">
    <source>
        <dbReference type="PIRSR" id="PIRSR600760-2"/>
    </source>
</evidence>
<reference evidence="5 6" key="1">
    <citation type="journal article" date="2019" name="ISME J.">
        <title>Candidatus Macondimonas diazotrophica, a novel gammaproteobacterial genus dominating crude-oil-contaminated coastal sediments.</title>
        <authorList>
            <person name="Karthikeyan S."/>
            <person name="Konstantinidis K."/>
        </authorList>
    </citation>
    <scope>NUCLEOTIDE SEQUENCE [LARGE SCALE GENOMIC DNA]</scope>
    <source>
        <strain evidence="5 6">KTK01</strain>
    </source>
</reference>
<dbReference type="CDD" id="cd01637">
    <property type="entry name" value="IMPase_like"/>
    <property type="match status" value="1"/>
</dbReference>
<dbReference type="Proteomes" id="UP000297890">
    <property type="component" value="Unassembled WGS sequence"/>
</dbReference>
<dbReference type="GO" id="GO:0008934">
    <property type="term" value="F:inositol monophosphate 1-phosphatase activity"/>
    <property type="evidence" value="ECO:0007669"/>
    <property type="project" value="TreeGrafter"/>
</dbReference>
<dbReference type="GO" id="GO:0006020">
    <property type="term" value="P:inositol metabolic process"/>
    <property type="evidence" value="ECO:0007669"/>
    <property type="project" value="TreeGrafter"/>
</dbReference>
<protein>
    <submittedName>
        <fullName evidence="5">Inositol monophosphatase family protein</fullName>
    </submittedName>
</protein>